<evidence type="ECO:0000313" key="10">
    <source>
        <dbReference type="EMBL" id="PWY72216.1"/>
    </source>
</evidence>
<keyword evidence="4" id="KW-0677">Repeat</keyword>
<feature type="region of interest" description="Disordered" evidence="8">
    <location>
        <begin position="67"/>
        <end position="101"/>
    </location>
</feature>
<keyword evidence="7" id="KW-0862">Zinc</keyword>
<dbReference type="InterPro" id="IPR047544">
    <property type="entry name" value="RING-HC_RBR_RNF216"/>
</dbReference>
<dbReference type="InterPro" id="IPR044066">
    <property type="entry name" value="TRIAD_supradom"/>
</dbReference>
<dbReference type="OrthoDB" id="10009520at2759"/>
<evidence type="ECO:0000313" key="11">
    <source>
        <dbReference type="Proteomes" id="UP000246702"/>
    </source>
</evidence>
<feature type="domain" description="RING-type" evidence="9">
    <location>
        <begin position="331"/>
        <end position="549"/>
    </location>
</feature>
<feature type="compositionally biased region" description="Low complexity" evidence="8">
    <location>
        <begin position="87"/>
        <end position="97"/>
    </location>
</feature>
<dbReference type="STRING" id="1450535.A0A317VD67"/>
<dbReference type="Pfam" id="PF26200">
    <property type="entry name" value="Rcat_RNF216"/>
    <property type="match status" value="1"/>
</dbReference>
<name>A0A317VD67_9EURO</name>
<dbReference type="CDD" id="cd16630">
    <property type="entry name" value="RING-HC_RBR_RNF216"/>
    <property type="match status" value="1"/>
</dbReference>
<dbReference type="PROSITE" id="PS51873">
    <property type="entry name" value="TRIAD"/>
    <property type="match status" value="1"/>
</dbReference>
<dbReference type="Proteomes" id="UP000246702">
    <property type="component" value="Unassembled WGS sequence"/>
</dbReference>
<comment type="pathway">
    <text evidence="1">Protein modification; protein ubiquitination.</text>
</comment>
<dbReference type="InterPro" id="IPR047546">
    <property type="entry name" value="Rcat_RBR_RNF216"/>
</dbReference>
<dbReference type="GeneID" id="37108589"/>
<keyword evidence="5" id="KW-0863">Zinc-finger</keyword>
<evidence type="ECO:0000259" key="9">
    <source>
        <dbReference type="PROSITE" id="PS51873"/>
    </source>
</evidence>
<keyword evidence="2" id="KW-0808">Transferase</keyword>
<dbReference type="RefSeq" id="XP_025463169.1">
    <property type="nucleotide sequence ID" value="XM_025606446.1"/>
</dbReference>
<dbReference type="GO" id="GO:0008270">
    <property type="term" value="F:zinc ion binding"/>
    <property type="evidence" value="ECO:0007669"/>
    <property type="project" value="UniProtKB-KW"/>
</dbReference>
<proteinExistence type="predicted"/>
<evidence type="ECO:0000256" key="7">
    <source>
        <dbReference type="ARBA" id="ARBA00022833"/>
    </source>
</evidence>
<dbReference type="InterPro" id="IPR047545">
    <property type="entry name" value="BRcat_RBR_RNF216"/>
</dbReference>
<dbReference type="CDD" id="cd20339">
    <property type="entry name" value="BRcat_RBR_RNF216"/>
    <property type="match status" value="1"/>
</dbReference>
<keyword evidence="3" id="KW-0479">Metal-binding</keyword>
<dbReference type="SUPFAM" id="SSF57850">
    <property type="entry name" value="RING/U-box"/>
    <property type="match status" value="1"/>
</dbReference>
<dbReference type="EMBL" id="MSFK01000034">
    <property type="protein sequence ID" value="PWY72216.1"/>
    <property type="molecule type" value="Genomic_DNA"/>
</dbReference>
<keyword evidence="6" id="KW-0833">Ubl conjugation pathway</keyword>
<dbReference type="AlphaFoldDB" id="A0A317VD67"/>
<evidence type="ECO:0000256" key="6">
    <source>
        <dbReference type="ARBA" id="ARBA00022786"/>
    </source>
</evidence>
<dbReference type="PANTHER" id="PTHR22770:SF47">
    <property type="entry name" value="E3 UBIQUITIN-PROTEIN LIGASE RNF216"/>
    <property type="match status" value="1"/>
</dbReference>
<gene>
    <name evidence="10" type="ORF">BO94DRAFT_253283</name>
</gene>
<evidence type="ECO:0000256" key="8">
    <source>
        <dbReference type="SAM" id="MobiDB-lite"/>
    </source>
</evidence>
<dbReference type="PANTHER" id="PTHR22770">
    <property type="entry name" value="UBIQUITIN CONJUGATING ENZYME 7 INTERACTING PROTEIN-RELATED"/>
    <property type="match status" value="1"/>
</dbReference>
<accession>A0A317VD67</accession>
<evidence type="ECO:0000256" key="1">
    <source>
        <dbReference type="ARBA" id="ARBA00004906"/>
    </source>
</evidence>
<keyword evidence="11" id="KW-1185">Reference proteome</keyword>
<evidence type="ECO:0000256" key="5">
    <source>
        <dbReference type="ARBA" id="ARBA00022771"/>
    </source>
</evidence>
<sequence length="748" mass="85887">MELPHFNGPTHPDLPLRLGYLNGDNSDPHYNNNPALAELNHWDIATNDIDWNLIPPPYPLPDYDNPMKKQKQSSISAVARERDSLHLESASTSASSHSETRHGPVFIDLTEEDALLTQILDIFPDISHQYVEELIDRHRGSHGQPRLIEQGLLKENVVDEIVQQTDYPKQDKVKKRKIAETEEDDKEWMANMPERGGRLYLQLATQLLCKEFLWTPLHHIRQVMNEKKELFSAFLTLHSQEHRHTNEYTRLKAKRTINVRPDDEGPIAENLNQELRAAKKRAEKEDGEWHGFENQSPMADQRIACQAIFRKQKEDQEAEVRNEEEHNRTGNLVECQCCYLDVPANRSLPCEGDYVHFFCFACIRKSAETQIGLMKYQLQCFDTSGCQAKFARARLEEALGSNMMEKLDSLQQQDEIEKAGLDGLEGCPFCDFKAICPPVEEDREFRCRNPACELISCRLCQNESHIPKTCHEAKKERGLPERHLVEEAMSEALIRNCPRCKVKIIKELGCNKMICSKCNCAMCYVCKQDISQEQYNHFGRPPTNCRTHDEPAENRSLKEIEQAQNTTIRTLLAQNPELTEEELRVHNDKEKKSASNLRPNNFPRAELYQNRLWGNAGHPQVAQDPRQRIVNLPTRSGMQRNAQMDLVHDQPFRTMNYPPMPPPLGAGDRLYGQGYNYPEAQLAGNQFGRARENQGNLPVGGFRRDLNPGALPGHAPPADRMRPETQILADYYGFHMRPDNYDGNYPLP</sequence>
<evidence type="ECO:0000256" key="4">
    <source>
        <dbReference type="ARBA" id="ARBA00022737"/>
    </source>
</evidence>
<dbReference type="InterPro" id="IPR051628">
    <property type="entry name" value="LUBAC_E3_Ligases"/>
</dbReference>
<reference evidence="10 11" key="1">
    <citation type="submission" date="2016-12" db="EMBL/GenBank/DDBJ databases">
        <title>The genomes of Aspergillus section Nigri reveals drivers in fungal speciation.</title>
        <authorList>
            <consortium name="DOE Joint Genome Institute"/>
            <person name="Vesth T.C."/>
            <person name="Nybo J."/>
            <person name="Theobald S."/>
            <person name="Brandl J."/>
            <person name="Frisvad J.C."/>
            <person name="Nielsen K.F."/>
            <person name="Lyhne E.K."/>
            <person name="Kogle M.E."/>
            <person name="Kuo A."/>
            <person name="Riley R."/>
            <person name="Clum A."/>
            <person name="Nolan M."/>
            <person name="Lipzen A."/>
            <person name="Salamov A."/>
            <person name="Henrissat B."/>
            <person name="Wiebenga A."/>
            <person name="De Vries R.P."/>
            <person name="Grigoriev I.V."/>
            <person name="Mortensen U.H."/>
            <person name="Andersen M.R."/>
            <person name="Baker S.E."/>
        </authorList>
    </citation>
    <scope>NUCLEOTIDE SEQUENCE [LARGE SCALE GENOMIC DNA]</scope>
    <source>
        <strain evidence="10 11">CBS 115572</strain>
    </source>
</reference>
<comment type="caution">
    <text evidence="10">The sequence shown here is derived from an EMBL/GenBank/DDBJ whole genome shotgun (WGS) entry which is preliminary data.</text>
</comment>
<dbReference type="GO" id="GO:0016740">
    <property type="term" value="F:transferase activity"/>
    <property type="evidence" value="ECO:0007669"/>
    <property type="project" value="UniProtKB-KW"/>
</dbReference>
<evidence type="ECO:0000256" key="3">
    <source>
        <dbReference type="ARBA" id="ARBA00022723"/>
    </source>
</evidence>
<dbReference type="CDD" id="cd20353">
    <property type="entry name" value="Rcat_RBR_RNF216"/>
    <property type="match status" value="1"/>
</dbReference>
<dbReference type="Gene3D" id="1.20.120.1750">
    <property type="match status" value="1"/>
</dbReference>
<protein>
    <recommendedName>
        <fullName evidence="9">RING-type domain-containing protein</fullName>
    </recommendedName>
</protein>
<evidence type="ECO:0000256" key="2">
    <source>
        <dbReference type="ARBA" id="ARBA00022679"/>
    </source>
</evidence>
<organism evidence="10 11">
    <name type="scientific">Aspergillus sclerotioniger CBS 115572</name>
    <dbReference type="NCBI Taxonomy" id="1450535"/>
    <lineage>
        <taxon>Eukaryota</taxon>
        <taxon>Fungi</taxon>
        <taxon>Dikarya</taxon>
        <taxon>Ascomycota</taxon>
        <taxon>Pezizomycotina</taxon>
        <taxon>Eurotiomycetes</taxon>
        <taxon>Eurotiomycetidae</taxon>
        <taxon>Eurotiales</taxon>
        <taxon>Aspergillaceae</taxon>
        <taxon>Aspergillus</taxon>
        <taxon>Aspergillus subgen. Circumdati</taxon>
    </lineage>
</organism>